<dbReference type="FunFam" id="3.80.10.10:FF:001164">
    <property type="entry name" value="GH01279p"/>
    <property type="match status" value="1"/>
</dbReference>
<dbReference type="PROSITE" id="PS51450">
    <property type="entry name" value="LRR"/>
    <property type="match status" value="1"/>
</dbReference>
<dbReference type="InterPro" id="IPR032675">
    <property type="entry name" value="LRR_dom_sf"/>
</dbReference>
<keyword evidence="2" id="KW-0677">Repeat</keyword>
<name>A0AAN9W0A4_9ORTH</name>
<sequence length="509" mass="55846">MGPLSIVSLTFMSCIVLLIAEQPFNHCTCRGRVLNCRRRYFYRYRIGNEEDATASPQEGATPNGSVPRLDVQTICPGATDVQLSNLNLRAFPGGLDEENITKIDLSGNLITALPDAGMLGPDVKRLDLSANAIEAPVAEAGAEAQLRPLGALEELLLGWNRLRHLSFLPAPCGLRRLQLTVNFIDRLDGGWLRRCALLESLTLLANNVSALPAGAFAGLGHLRELTLSMNPVQELSDRTFDGLSQLESLRMKNTRLATLPNNAFASLRHLDLLELSDNPFASLPPHAFRGLVNLRSLDLNNALHNVTLNENLFSELRNLRKLFLDRNSLTFLPNNIFHQQNLLEELHLQSNQISHVSENTFTSLRNLKVLRLDRNHFAEMPGSIICNLPLLQELQMPYNRLTTLPDLAGCQSLRTANFFNNSVAAPSEALVRAALARGPRDVGLEGNPVRASSLRWVLRASGVEAFARDCACGGVRSRSSGAEVRFCVVAPCGPPTPFVSWMEAVAAAN</sequence>
<keyword evidence="5" id="KW-1185">Reference proteome</keyword>
<feature type="chain" id="PRO_5042912140" evidence="3">
    <location>
        <begin position="21"/>
        <end position="509"/>
    </location>
</feature>
<dbReference type="AlphaFoldDB" id="A0AAN9W0A4"/>
<protein>
    <submittedName>
        <fullName evidence="4">Uncharacterized protein</fullName>
    </submittedName>
</protein>
<comment type="caution">
    <text evidence="4">The sequence shown here is derived from an EMBL/GenBank/DDBJ whole genome shotgun (WGS) entry which is preliminary data.</text>
</comment>
<evidence type="ECO:0000256" key="1">
    <source>
        <dbReference type="ARBA" id="ARBA00022614"/>
    </source>
</evidence>
<keyword evidence="1" id="KW-0433">Leucine-rich repeat</keyword>
<dbReference type="PANTHER" id="PTHR45712:SF28">
    <property type="entry name" value="LEUCINE-RICH REPEAT-CONTAINING PROTEIN 70-LIKE"/>
    <property type="match status" value="1"/>
</dbReference>
<dbReference type="SMART" id="SM00369">
    <property type="entry name" value="LRR_TYP"/>
    <property type="match status" value="10"/>
</dbReference>
<dbReference type="InterPro" id="IPR050333">
    <property type="entry name" value="SLRP"/>
</dbReference>
<dbReference type="SUPFAM" id="SSF52058">
    <property type="entry name" value="L domain-like"/>
    <property type="match status" value="1"/>
</dbReference>
<gene>
    <name evidence="4" type="ORF">R5R35_013245</name>
</gene>
<evidence type="ECO:0000256" key="3">
    <source>
        <dbReference type="SAM" id="SignalP"/>
    </source>
</evidence>
<dbReference type="GO" id="GO:0005615">
    <property type="term" value="C:extracellular space"/>
    <property type="evidence" value="ECO:0007669"/>
    <property type="project" value="TreeGrafter"/>
</dbReference>
<dbReference type="SUPFAM" id="SSF52075">
    <property type="entry name" value="Outer arm dynein light chain 1"/>
    <property type="match status" value="1"/>
</dbReference>
<evidence type="ECO:0000256" key="2">
    <source>
        <dbReference type="ARBA" id="ARBA00022737"/>
    </source>
</evidence>
<reference evidence="4 5" key="1">
    <citation type="submission" date="2024-03" db="EMBL/GenBank/DDBJ databases">
        <title>The genome assembly and annotation of the cricket Gryllus longicercus Weissman &amp; Gray.</title>
        <authorList>
            <person name="Szrajer S."/>
            <person name="Gray D."/>
            <person name="Ylla G."/>
        </authorList>
    </citation>
    <scope>NUCLEOTIDE SEQUENCE [LARGE SCALE GENOMIC DNA]</scope>
    <source>
        <strain evidence="4">DAG 2021-001</strain>
        <tissue evidence="4">Whole body minus gut</tissue>
    </source>
</reference>
<organism evidence="4 5">
    <name type="scientific">Gryllus longicercus</name>
    <dbReference type="NCBI Taxonomy" id="2509291"/>
    <lineage>
        <taxon>Eukaryota</taxon>
        <taxon>Metazoa</taxon>
        <taxon>Ecdysozoa</taxon>
        <taxon>Arthropoda</taxon>
        <taxon>Hexapoda</taxon>
        <taxon>Insecta</taxon>
        <taxon>Pterygota</taxon>
        <taxon>Neoptera</taxon>
        <taxon>Polyneoptera</taxon>
        <taxon>Orthoptera</taxon>
        <taxon>Ensifera</taxon>
        <taxon>Gryllidea</taxon>
        <taxon>Grylloidea</taxon>
        <taxon>Gryllidae</taxon>
        <taxon>Gryllinae</taxon>
        <taxon>Gryllus</taxon>
    </lineage>
</organism>
<dbReference type="EMBL" id="JAZDUA010000010">
    <property type="protein sequence ID" value="KAK7873713.1"/>
    <property type="molecule type" value="Genomic_DNA"/>
</dbReference>
<dbReference type="SMART" id="SM00364">
    <property type="entry name" value="LRR_BAC"/>
    <property type="match status" value="6"/>
</dbReference>
<dbReference type="Proteomes" id="UP001378592">
    <property type="component" value="Unassembled WGS sequence"/>
</dbReference>
<dbReference type="InterPro" id="IPR003591">
    <property type="entry name" value="Leu-rich_rpt_typical-subtyp"/>
</dbReference>
<dbReference type="InterPro" id="IPR001611">
    <property type="entry name" value="Leu-rich_rpt"/>
</dbReference>
<keyword evidence="3" id="KW-0732">Signal</keyword>
<evidence type="ECO:0000313" key="4">
    <source>
        <dbReference type="EMBL" id="KAK7873713.1"/>
    </source>
</evidence>
<dbReference type="PANTHER" id="PTHR45712">
    <property type="entry name" value="AGAP008170-PA"/>
    <property type="match status" value="1"/>
</dbReference>
<proteinExistence type="predicted"/>
<evidence type="ECO:0000313" key="5">
    <source>
        <dbReference type="Proteomes" id="UP001378592"/>
    </source>
</evidence>
<feature type="signal peptide" evidence="3">
    <location>
        <begin position="1"/>
        <end position="20"/>
    </location>
</feature>
<dbReference type="Gene3D" id="3.80.10.10">
    <property type="entry name" value="Ribonuclease Inhibitor"/>
    <property type="match status" value="2"/>
</dbReference>
<accession>A0AAN9W0A4</accession>
<dbReference type="Pfam" id="PF13855">
    <property type="entry name" value="LRR_8"/>
    <property type="match status" value="2"/>
</dbReference>